<keyword evidence="10" id="KW-0961">Cell wall biogenesis/degradation</keyword>
<evidence type="ECO:0000256" key="12">
    <source>
        <dbReference type="ARBA" id="ARBA00024056"/>
    </source>
</evidence>
<evidence type="ECO:0000259" key="16">
    <source>
        <dbReference type="PROSITE" id="PS51677"/>
    </source>
</evidence>
<dbReference type="GO" id="GO:0071555">
    <property type="term" value="P:cell wall organization"/>
    <property type="evidence" value="ECO:0007669"/>
    <property type="project" value="UniProtKB-KW"/>
</dbReference>
<evidence type="ECO:0000256" key="4">
    <source>
        <dbReference type="ARBA" id="ARBA00022622"/>
    </source>
</evidence>
<dbReference type="EMBL" id="KN818224">
    <property type="protein sequence ID" value="KIL70057.1"/>
    <property type="molecule type" value="Genomic_DNA"/>
</dbReference>
<dbReference type="GO" id="GO:0005886">
    <property type="term" value="C:plasma membrane"/>
    <property type="evidence" value="ECO:0007669"/>
    <property type="project" value="UniProtKB-SubCell"/>
</dbReference>
<dbReference type="InterPro" id="IPR050248">
    <property type="entry name" value="Polysacc_deacetylase_ArnD"/>
</dbReference>
<comment type="cofactor">
    <cofactor evidence="1">
        <name>Co(2+)</name>
        <dbReference type="ChEBI" id="CHEBI:48828"/>
    </cofactor>
</comment>
<keyword evidence="9" id="KW-0449">Lipoprotein</keyword>
<keyword evidence="11" id="KW-0624">Polysaccharide degradation</keyword>
<dbReference type="GO" id="GO:0006032">
    <property type="term" value="P:chitin catabolic process"/>
    <property type="evidence" value="ECO:0007669"/>
    <property type="project" value="UniProtKB-KW"/>
</dbReference>
<keyword evidence="3" id="KW-1003">Cell membrane</keyword>
<dbReference type="PROSITE" id="PS51677">
    <property type="entry name" value="NODB"/>
    <property type="match status" value="1"/>
</dbReference>
<organism evidence="17 18">
    <name type="scientific">Amanita muscaria (strain Koide BX008)</name>
    <dbReference type="NCBI Taxonomy" id="946122"/>
    <lineage>
        <taxon>Eukaryota</taxon>
        <taxon>Fungi</taxon>
        <taxon>Dikarya</taxon>
        <taxon>Basidiomycota</taxon>
        <taxon>Agaricomycotina</taxon>
        <taxon>Agaricomycetes</taxon>
        <taxon>Agaricomycetidae</taxon>
        <taxon>Agaricales</taxon>
        <taxon>Pluteineae</taxon>
        <taxon>Amanitaceae</taxon>
        <taxon>Amanita</taxon>
    </lineage>
</organism>
<dbReference type="InterPro" id="IPR011330">
    <property type="entry name" value="Glyco_hydro/deAcase_b/a-brl"/>
</dbReference>
<feature type="signal peptide" evidence="15">
    <location>
        <begin position="1"/>
        <end position="19"/>
    </location>
</feature>
<keyword evidence="4" id="KW-0336">GPI-anchor</keyword>
<protein>
    <recommendedName>
        <fullName evidence="12">chitin deacetylase</fullName>
        <ecNumber evidence="12">3.5.1.41</ecNumber>
    </recommendedName>
</protein>
<proteinExistence type="predicted"/>
<keyword evidence="6" id="KW-0472">Membrane</keyword>
<evidence type="ECO:0000256" key="11">
    <source>
        <dbReference type="ARBA" id="ARBA00023326"/>
    </source>
</evidence>
<sequence>MSFFIIALLLVLPLSSVLATVLPPRQHGFHHHNVQQRLPSAWYHEPDNPVHRLFRRGPADYAPVGSPEWSSGFQRAVYDPSSMPKEWKDALDDALKAGKIPDIPPSNNTPGTNPVYPPGVNPNSDRVCSATYQCRHEDDIWDAPPGVFGIGFDDGPQPFTPKLAKFLESKNLTTTHFLIGTNILYYPNEFRLLFDRGDDFAVHTWTHPYMTTLSNLRIVAELGWTMLLIHNSTGGFLPKYWRPPYGDADNRVRAIAKEVFGLTTIMWNQDARDWSLVTGGTTTAIIHKSMQSWTSGESCVCGLLKSQAEIKLAGPKSPGLIVLEHETSEDAVNSFIDAYPMIVNNGWNIMSVTRFANESAYQDPATAAASSAGSLMDSSGPLTTTVDITTQASDDSINDVTQQPAEV</sequence>
<evidence type="ECO:0000256" key="8">
    <source>
        <dbReference type="ARBA" id="ARBA00023285"/>
    </source>
</evidence>
<evidence type="ECO:0000256" key="9">
    <source>
        <dbReference type="ARBA" id="ARBA00023288"/>
    </source>
</evidence>
<keyword evidence="4" id="KW-0325">Glycoprotein</keyword>
<comment type="catalytic activity">
    <reaction evidence="13">
        <text>[(1-&gt;4)-N-acetyl-beta-D-glucosaminyl](n) + n H2O = chitosan + n acetate</text>
        <dbReference type="Rhea" id="RHEA:10464"/>
        <dbReference type="Rhea" id="RHEA-COMP:9593"/>
        <dbReference type="Rhea" id="RHEA-COMP:9597"/>
        <dbReference type="ChEBI" id="CHEBI:15377"/>
        <dbReference type="ChEBI" id="CHEBI:17029"/>
        <dbReference type="ChEBI" id="CHEBI:30089"/>
        <dbReference type="ChEBI" id="CHEBI:57704"/>
        <dbReference type="EC" id="3.5.1.41"/>
    </reaction>
    <physiologicalReaction direction="left-to-right" evidence="13">
        <dbReference type="Rhea" id="RHEA:10465"/>
    </physiologicalReaction>
</comment>
<dbReference type="EC" id="3.5.1.41" evidence="12"/>
<dbReference type="GO" id="GO:0000272">
    <property type="term" value="P:polysaccharide catabolic process"/>
    <property type="evidence" value="ECO:0007669"/>
    <property type="project" value="UniProtKB-KW"/>
</dbReference>
<evidence type="ECO:0000256" key="10">
    <source>
        <dbReference type="ARBA" id="ARBA00023316"/>
    </source>
</evidence>
<dbReference type="GO" id="GO:0098552">
    <property type="term" value="C:side of membrane"/>
    <property type="evidence" value="ECO:0007669"/>
    <property type="project" value="UniProtKB-KW"/>
</dbReference>
<evidence type="ECO:0000313" key="17">
    <source>
        <dbReference type="EMBL" id="KIL70057.1"/>
    </source>
</evidence>
<dbReference type="OrthoDB" id="407355at2759"/>
<dbReference type="AlphaFoldDB" id="A0A0C2X6W9"/>
<gene>
    <name evidence="17" type="ORF">M378DRAFT_1042746</name>
</gene>
<feature type="domain" description="NodB homology" evidence="16">
    <location>
        <begin position="146"/>
        <end position="350"/>
    </location>
</feature>
<feature type="chain" id="PRO_5002170631" description="chitin deacetylase" evidence="15">
    <location>
        <begin position="20"/>
        <end position="407"/>
    </location>
</feature>
<name>A0A0C2X6W9_AMAMK</name>
<keyword evidence="8" id="KW-0170">Cobalt</keyword>
<feature type="region of interest" description="Disordered" evidence="14">
    <location>
        <begin position="99"/>
        <end position="121"/>
    </location>
</feature>
<comment type="subcellular location">
    <subcellularLocation>
        <location evidence="2">Cell membrane</location>
        <topology evidence="2">Lipid-anchor</topology>
        <topology evidence="2">GPI-anchor</topology>
    </subcellularLocation>
</comment>
<keyword evidence="5" id="KW-0146">Chitin degradation</keyword>
<evidence type="ECO:0000256" key="7">
    <source>
        <dbReference type="ARBA" id="ARBA00023277"/>
    </source>
</evidence>
<accession>A0A0C2X6W9</accession>
<evidence type="ECO:0000313" key="18">
    <source>
        <dbReference type="Proteomes" id="UP000054549"/>
    </source>
</evidence>
<evidence type="ECO:0000256" key="5">
    <source>
        <dbReference type="ARBA" id="ARBA00023024"/>
    </source>
</evidence>
<dbReference type="Proteomes" id="UP000054549">
    <property type="component" value="Unassembled WGS sequence"/>
</dbReference>
<dbReference type="PANTHER" id="PTHR10587">
    <property type="entry name" value="GLYCOSYL TRANSFERASE-RELATED"/>
    <property type="match status" value="1"/>
</dbReference>
<dbReference type="Pfam" id="PF01522">
    <property type="entry name" value="Polysacc_deac_1"/>
    <property type="match status" value="1"/>
</dbReference>
<dbReference type="InParanoid" id="A0A0C2X6W9"/>
<reference evidence="17 18" key="1">
    <citation type="submission" date="2014-04" db="EMBL/GenBank/DDBJ databases">
        <title>Evolutionary Origins and Diversification of the Mycorrhizal Mutualists.</title>
        <authorList>
            <consortium name="DOE Joint Genome Institute"/>
            <consortium name="Mycorrhizal Genomics Consortium"/>
            <person name="Kohler A."/>
            <person name="Kuo A."/>
            <person name="Nagy L.G."/>
            <person name="Floudas D."/>
            <person name="Copeland A."/>
            <person name="Barry K.W."/>
            <person name="Cichocki N."/>
            <person name="Veneault-Fourrey C."/>
            <person name="LaButti K."/>
            <person name="Lindquist E.A."/>
            <person name="Lipzen A."/>
            <person name="Lundell T."/>
            <person name="Morin E."/>
            <person name="Murat C."/>
            <person name="Riley R."/>
            <person name="Ohm R."/>
            <person name="Sun H."/>
            <person name="Tunlid A."/>
            <person name="Henrissat B."/>
            <person name="Grigoriev I.V."/>
            <person name="Hibbett D.S."/>
            <person name="Martin F."/>
        </authorList>
    </citation>
    <scope>NUCLEOTIDE SEQUENCE [LARGE SCALE GENOMIC DNA]</scope>
    <source>
        <strain evidence="17 18">Koide BX008</strain>
    </source>
</reference>
<dbReference type="Gene3D" id="3.20.20.370">
    <property type="entry name" value="Glycoside hydrolase/deacetylase"/>
    <property type="match status" value="1"/>
</dbReference>
<evidence type="ECO:0000256" key="13">
    <source>
        <dbReference type="ARBA" id="ARBA00048494"/>
    </source>
</evidence>
<evidence type="ECO:0000256" key="1">
    <source>
        <dbReference type="ARBA" id="ARBA00001941"/>
    </source>
</evidence>
<dbReference type="HOGENOM" id="CLU_042090_2_0_1"/>
<dbReference type="GO" id="GO:0004099">
    <property type="term" value="F:chitin deacetylase activity"/>
    <property type="evidence" value="ECO:0007669"/>
    <property type="project" value="UniProtKB-EC"/>
</dbReference>
<keyword evidence="18" id="KW-1185">Reference proteome</keyword>
<evidence type="ECO:0000256" key="2">
    <source>
        <dbReference type="ARBA" id="ARBA00004609"/>
    </source>
</evidence>
<evidence type="ECO:0000256" key="3">
    <source>
        <dbReference type="ARBA" id="ARBA00022475"/>
    </source>
</evidence>
<keyword evidence="15" id="KW-0732">Signal</keyword>
<dbReference type="STRING" id="946122.A0A0C2X6W9"/>
<evidence type="ECO:0000256" key="6">
    <source>
        <dbReference type="ARBA" id="ARBA00023136"/>
    </source>
</evidence>
<dbReference type="InterPro" id="IPR002509">
    <property type="entry name" value="NODB_dom"/>
</dbReference>
<keyword evidence="7" id="KW-0119">Carbohydrate metabolism</keyword>
<dbReference type="SUPFAM" id="SSF88713">
    <property type="entry name" value="Glycoside hydrolase/deacetylase"/>
    <property type="match status" value="1"/>
</dbReference>
<dbReference type="GO" id="GO:0009272">
    <property type="term" value="P:fungal-type cell wall biogenesis"/>
    <property type="evidence" value="ECO:0007669"/>
    <property type="project" value="UniProtKB-ARBA"/>
</dbReference>
<evidence type="ECO:0000256" key="14">
    <source>
        <dbReference type="SAM" id="MobiDB-lite"/>
    </source>
</evidence>
<dbReference type="PANTHER" id="PTHR10587:SF135">
    <property type="entry name" value="CHITIN DEACETYLASE 3"/>
    <property type="match status" value="1"/>
</dbReference>
<evidence type="ECO:0000256" key="15">
    <source>
        <dbReference type="SAM" id="SignalP"/>
    </source>
</evidence>